<evidence type="ECO:0000313" key="2">
    <source>
        <dbReference type="EMBL" id="GAI95114.1"/>
    </source>
</evidence>
<sequence>MSRNSGSHSPKKIRIKELNPDLIPPSTDTYRSSSQGGSKIVVIGKPGTGKTTLITALLNAKKHIFPVGMVISGTEDSNGHYKKIFPDSFVYNKYDEEVIKNFIKRQKIAKQHLQNPWAVILLDDCTDDPKAFSKPLQQGMYKNGRHWKMWYILSLQYGM</sequence>
<protein>
    <submittedName>
        <fullName evidence="2">Uncharacterized protein</fullName>
    </submittedName>
</protein>
<dbReference type="AlphaFoldDB" id="X1US06"/>
<proteinExistence type="predicted"/>
<dbReference type="InterPro" id="IPR027417">
    <property type="entry name" value="P-loop_NTPase"/>
</dbReference>
<reference evidence="2" key="1">
    <citation type="journal article" date="2014" name="Front. Microbiol.">
        <title>High frequency of phylogenetically diverse reductive dehalogenase-homologous genes in deep subseafloor sedimentary metagenomes.</title>
        <authorList>
            <person name="Kawai M."/>
            <person name="Futagami T."/>
            <person name="Toyoda A."/>
            <person name="Takaki Y."/>
            <person name="Nishi S."/>
            <person name="Hori S."/>
            <person name="Arai W."/>
            <person name="Tsubouchi T."/>
            <person name="Morono Y."/>
            <person name="Uchiyama I."/>
            <person name="Ito T."/>
            <person name="Fujiyama A."/>
            <person name="Inagaki F."/>
            <person name="Takami H."/>
        </authorList>
    </citation>
    <scope>NUCLEOTIDE SEQUENCE</scope>
    <source>
        <strain evidence="2">Expedition CK06-06</strain>
    </source>
</reference>
<gene>
    <name evidence="2" type="ORF">S12H4_38804</name>
</gene>
<dbReference type="CDD" id="cd00882">
    <property type="entry name" value="Ras_like_GTPase"/>
    <property type="match status" value="1"/>
</dbReference>
<dbReference type="Pfam" id="PF04665">
    <property type="entry name" value="Pox_A32"/>
    <property type="match status" value="1"/>
</dbReference>
<organism evidence="2">
    <name type="scientific">marine sediment metagenome</name>
    <dbReference type="NCBI Taxonomy" id="412755"/>
    <lineage>
        <taxon>unclassified sequences</taxon>
        <taxon>metagenomes</taxon>
        <taxon>ecological metagenomes</taxon>
    </lineage>
</organism>
<dbReference type="SUPFAM" id="SSF52540">
    <property type="entry name" value="P-loop containing nucleoside triphosphate hydrolases"/>
    <property type="match status" value="1"/>
</dbReference>
<name>X1US06_9ZZZZ</name>
<dbReference type="InterPro" id="IPR006758">
    <property type="entry name" value="A32L"/>
</dbReference>
<accession>X1US06</accession>
<feature type="compositionally biased region" description="Polar residues" evidence="1">
    <location>
        <begin position="26"/>
        <end position="35"/>
    </location>
</feature>
<feature type="region of interest" description="Disordered" evidence="1">
    <location>
        <begin position="1"/>
        <end position="35"/>
    </location>
</feature>
<feature type="non-terminal residue" evidence="2">
    <location>
        <position position="159"/>
    </location>
</feature>
<evidence type="ECO:0000256" key="1">
    <source>
        <dbReference type="SAM" id="MobiDB-lite"/>
    </source>
</evidence>
<comment type="caution">
    <text evidence="2">The sequence shown here is derived from an EMBL/GenBank/DDBJ whole genome shotgun (WGS) entry which is preliminary data.</text>
</comment>
<dbReference type="Gene3D" id="3.40.50.300">
    <property type="entry name" value="P-loop containing nucleotide triphosphate hydrolases"/>
    <property type="match status" value="1"/>
</dbReference>
<dbReference type="EMBL" id="BARW01023386">
    <property type="protein sequence ID" value="GAI95114.1"/>
    <property type="molecule type" value="Genomic_DNA"/>
</dbReference>